<feature type="transmembrane region" description="Helical" evidence="1">
    <location>
        <begin position="263"/>
        <end position="284"/>
    </location>
</feature>
<gene>
    <name evidence="2" type="ORF">SAMN05878437_2599</name>
</gene>
<feature type="transmembrane region" description="Helical" evidence="1">
    <location>
        <begin position="722"/>
        <end position="740"/>
    </location>
</feature>
<dbReference type="SUPFAM" id="SSF82866">
    <property type="entry name" value="Multidrug efflux transporter AcrB transmembrane domain"/>
    <property type="match status" value="2"/>
</dbReference>
<evidence type="ECO:0000256" key="1">
    <source>
        <dbReference type="SAM" id="Phobius"/>
    </source>
</evidence>
<dbReference type="InParanoid" id="A0A1M7I7U3"/>
<feature type="transmembrane region" description="Helical" evidence="1">
    <location>
        <begin position="643"/>
        <end position="661"/>
    </location>
</feature>
<dbReference type="STRING" id="29571.SAMN05878437_2599"/>
<feature type="transmembrane region" description="Helical" evidence="1">
    <location>
        <begin position="695"/>
        <end position="716"/>
    </location>
</feature>
<dbReference type="PANTHER" id="PTHR33406">
    <property type="entry name" value="MEMBRANE PROTEIN MJ1562-RELATED"/>
    <property type="match status" value="1"/>
</dbReference>
<accession>A0A1M7I7U3</accession>
<feature type="transmembrane region" description="Helical" evidence="1">
    <location>
        <begin position="353"/>
        <end position="372"/>
    </location>
</feature>
<dbReference type="InterPro" id="IPR050545">
    <property type="entry name" value="Mycobact_MmpL"/>
</dbReference>
<name>A0A1M7I7U3_9GAMM</name>
<keyword evidence="1" id="KW-0472">Membrane</keyword>
<keyword evidence="1" id="KW-0812">Transmembrane</keyword>
<dbReference type="PROSITE" id="PS51257">
    <property type="entry name" value="PROKAR_LIPOPROTEIN"/>
    <property type="match status" value="1"/>
</dbReference>
<feature type="transmembrane region" description="Helical" evidence="1">
    <location>
        <begin position="617"/>
        <end position="636"/>
    </location>
</feature>
<organism evidence="2 3">
    <name type="scientific">Vreelandella subglaciescola</name>
    <dbReference type="NCBI Taxonomy" id="29571"/>
    <lineage>
        <taxon>Bacteria</taxon>
        <taxon>Pseudomonadati</taxon>
        <taxon>Pseudomonadota</taxon>
        <taxon>Gammaproteobacteria</taxon>
        <taxon>Oceanospirillales</taxon>
        <taxon>Halomonadaceae</taxon>
        <taxon>Vreelandella</taxon>
    </lineage>
</organism>
<dbReference type="OrthoDB" id="9780358at2"/>
<keyword evidence="3" id="KW-1185">Reference proteome</keyword>
<dbReference type="GO" id="GO:0005886">
    <property type="term" value="C:plasma membrane"/>
    <property type="evidence" value="ECO:0007669"/>
    <property type="project" value="TreeGrafter"/>
</dbReference>
<sequence length="762" mass="81806">MKVSSGERLAALIWGLALCGCVILLASQWLGQAPLDTRITTLLPDTPATPLIERADRRLSTAFESQLLVLIAGPDAAHRLAELKQTLRASGSIEAFATDQPPRPDQTLAPYRYRLLPDSLADLDASAWRQRGLSRLFSPGIDADLRDDPFGLLDGWLAARLSGPLTWQDGAPGVSAGGTRWQLLSAELAGSPYDMALQQTLTDTLSTFETAHPELQVLRAGLVFHAAAGAQQGKREITTIGLGSLIGILLLLGWVFRRPGILASLLLTISAGTLFALPLTWWLFGTLSLLTLAFGASLIGIAIDYALHLQCARQLHPKRSLARLWPGLRLGLISSLLAYLMQLATPLPGLHQMATFAALGLLGAWLTTRLWLPLLPQRPHPATARIAARLDRCRLPRRSRPYWAVLGLVGAVAVLLIATRLTTSDDLRSFNPSPAALIDQQRQVQALLERPGSQRYLIATAKTPAAVLERLETLDQHLTALVNQGQLSTYQHIAQSVPSRATQDANLARVRTAYRQALPGLLDTAGLPAGLNQKIAAPLDSVPYLTPDAWLASSTGAADAALWLNDNAPPAALVLLGDAQPQAVQALKALAADAQGLHYHDRVAAISAQLTHLREQISLWLGLALLGLLGIFVWRYRQRAWRVLLPPVGAFLITLGVFAAVGISLTLFHLLGLLLVLGIGLDAGIFSTEHPDDPAAWLAISLSCASSLLAFGLLAFSATPALHFLGTTCLIGLTASWLLVPFSRGPGRPQLAHKEHVLHGHA</sequence>
<dbReference type="EMBL" id="LT670847">
    <property type="protein sequence ID" value="SHM36603.1"/>
    <property type="molecule type" value="Genomic_DNA"/>
</dbReference>
<feature type="transmembrane region" description="Helical" evidence="1">
    <location>
        <begin position="321"/>
        <end position="341"/>
    </location>
</feature>
<evidence type="ECO:0000313" key="2">
    <source>
        <dbReference type="EMBL" id="SHM36603.1"/>
    </source>
</evidence>
<feature type="transmembrane region" description="Helical" evidence="1">
    <location>
        <begin position="290"/>
        <end position="309"/>
    </location>
</feature>
<dbReference type="RefSeq" id="WP_079554248.1">
    <property type="nucleotide sequence ID" value="NZ_LT670847.1"/>
</dbReference>
<dbReference type="AlphaFoldDB" id="A0A1M7I7U3"/>
<feature type="transmembrane region" description="Helical" evidence="1">
    <location>
        <begin position="402"/>
        <end position="421"/>
    </location>
</feature>
<dbReference type="Gene3D" id="1.20.1640.10">
    <property type="entry name" value="Multidrug efflux transporter AcrB transmembrane domain"/>
    <property type="match status" value="2"/>
</dbReference>
<proteinExistence type="predicted"/>
<dbReference type="Proteomes" id="UP000190911">
    <property type="component" value="Chromosome I"/>
</dbReference>
<reference evidence="2 3" key="1">
    <citation type="submission" date="2016-11" db="EMBL/GenBank/DDBJ databases">
        <authorList>
            <person name="Jaros S."/>
            <person name="Januszkiewicz K."/>
            <person name="Wedrychowicz H."/>
        </authorList>
    </citation>
    <scope>NUCLEOTIDE SEQUENCE [LARGE SCALE GENOMIC DNA]</scope>
    <source>
        <strain evidence="2 3">ACAM 12</strain>
    </source>
</reference>
<protein>
    <submittedName>
        <fullName evidence="2">Predicted exporter</fullName>
    </submittedName>
</protein>
<keyword evidence="1" id="KW-1133">Transmembrane helix</keyword>
<evidence type="ECO:0000313" key="3">
    <source>
        <dbReference type="Proteomes" id="UP000190911"/>
    </source>
</evidence>
<dbReference type="PANTHER" id="PTHR33406:SF13">
    <property type="entry name" value="MEMBRANE PROTEIN YDFJ"/>
    <property type="match status" value="1"/>
</dbReference>
<feature type="transmembrane region" description="Helical" evidence="1">
    <location>
        <begin position="237"/>
        <end position="256"/>
    </location>
</feature>